<dbReference type="EC" id="2.7.7.6" evidence="2 11"/>
<dbReference type="EMBL" id="FWFF01000014">
    <property type="protein sequence ID" value="SLM98249.1"/>
    <property type="molecule type" value="Genomic_DNA"/>
</dbReference>
<evidence type="ECO:0000256" key="3">
    <source>
        <dbReference type="ARBA" id="ARBA00013725"/>
    </source>
</evidence>
<name>A0A1X6XGN6_9MICO</name>
<organism evidence="12 13">
    <name type="scientific">Brevibacterium yomogidense</name>
    <dbReference type="NCBI Taxonomy" id="946573"/>
    <lineage>
        <taxon>Bacteria</taxon>
        <taxon>Bacillati</taxon>
        <taxon>Actinomycetota</taxon>
        <taxon>Actinomycetes</taxon>
        <taxon>Micrococcales</taxon>
        <taxon>Brevibacteriaceae</taxon>
        <taxon>Brevibacterium</taxon>
    </lineage>
</organism>
<dbReference type="InterPro" id="IPR036161">
    <property type="entry name" value="RPB6/omega-like_sf"/>
</dbReference>
<evidence type="ECO:0000256" key="1">
    <source>
        <dbReference type="ARBA" id="ARBA00006711"/>
    </source>
</evidence>
<sequence length="125" mass="13792">MAHTPEGITFPPIDDLLAVTDSKYELVVQSSRRARQINSYYAQLQEGLLENVGPLVTPEANEKSLSIALREIHEGKLIMREPTEADFAPVTDIEYPHNFAYDEAFGADAFTSPISEEPAPEAGTE</sequence>
<dbReference type="AlphaFoldDB" id="A0A1X6XGN6"/>
<comment type="subunit">
    <text evidence="8 11">The RNAP catalytic core consists of 2 alpha, 1 beta, 1 beta' and 1 omega subunit. When a sigma factor is associated with the core the holoenzyme is formed, which can initiate transcription.</text>
</comment>
<dbReference type="GO" id="GO:0003677">
    <property type="term" value="F:DNA binding"/>
    <property type="evidence" value="ECO:0007669"/>
    <property type="project" value="UniProtKB-UniRule"/>
</dbReference>
<accession>A0A1X6XGN6</accession>
<gene>
    <name evidence="11" type="primary">rpoZ</name>
    <name evidence="12" type="ORF">FM105_08630</name>
</gene>
<evidence type="ECO:0000256" key="5">
    <source>
        <dbReference type="ARBA" id="ARBA00022679"/>
    </source>
</evidence>
<dbReference type="NCBIfam" id="TIGR00690">
    <property type="entry name" value="rpoZ"/>
    <property type="match status" value="1"/>
</dbReference>
<keyword evidence="4 11" id="KW-0240">DNA-directed RNA polymerase</keyword>
<keyword evidence="5 11" id="KW-0808">Transferase</keyword>
<dbReference type="Proteomes" id="UP000196581">
    <property type="component" value="Unassembled WGS sequence"/>
</dbReference>
<comment type="similarity">
    <text evidence="1 11">Belongs to the RNA polymerase subunit omega family.</text>
</comment>
<dbReference type="Pfam" id="PF01192">
    <property type="entry name" value="RNA_pol_Rpb6"/>
    <property type="match status" value="1"/>
</dbReference>
<evidence type="ECO:0000313" key="12">
    <source>
        <dbReference type="EMBL" id="SLM98249.1"/>
    </source>
</evidence>
<dbReference type="GO" id="GO:0000428">
    <property type="term" value="C:DNA-directed RNA polymerase complex"/>
    <property type="evidence" value="ECO:0007669"/>
    <property type="project" value="UniProtKB-KW"/>
</dbReference>
<dbReference type="InterPro" id="IPR003716">
    <property type="entry name" value="DNA-dir_RNA_pol_omega"/>
</dbReference>
<dbReference type="PANTHER" id="PTHR34476">
    <property type="entry name" value="DNA-DIRECTED RNA POLYMERASE SUBUNIT OMEGA"/>
    <property type="match status" value="1"/>
</dbReference>
<protein>
    <recommendedName>
        <fullName evidence="3 11">DNA-directed RNA polymerase subunit omega</fullName>
        <shortName evidence="11">RNAP omega subunit</shortName>
        <ecNumber evidence="2 11">2.7.7.6</ecNumber>
    </recommendedName>
    <alternativeName>
        <fullName evidence="11">RNA polymerase omega subunit</fullName>
    </alternativeName>
    <alternativeName>
        <fullName evidence="9 11">Transcriptase subunit omega</fullName>
    </alternativeName>
</protein>
<evidence type="ECO:0000256" key="2">
    <source>
        <dbReference type="ARBA" id="ARBA00012418"/>
    </source>
</evidence>
<evidence type="ECO:0000256" key="7">
    <source>
        <dbReference type="ARBA" id="ARBA00023163"/>
    </source>
</evidence>
<comment type="catalytic activity">
    <reaction evidence="10 11">
        <text>RNA(n) + a ribonucleoside 5'-triphosphate = RNA(n+1) + diphosphate</text>
        <dbReference type="Rhea" id="RHEA:21248"/>
        <dbReference type="Rhea" id="RHEA-COMP:14527"/>
        <dbReference type="Rhea" id="RHEA-COMP:17342"/>
        <dbReference type="ChEBI" id="CHEBI:33019"/>
        <dbReference type="ChEBI" id="CHEBI:61557"/>
        <dbReference type="ChEBI" id="CHEBI:140395"/>
        <dbReference type="EC" id="2.7.7.6"/>
    </reaction>
</comment>
<evidence type="ECO:0000256" key="9">
    <source>
        <dbReference type="ARBA" id="ARBA00029924"/>
    </source>
</evidence>
<evidence type="ECO:0000256" key="8">
    <source>
        <dbReference type="ARBA" id="ARBA00025935"/>
    </source>
</evidence>
<dbReference type="HAMAP" id="MF_00366">
    <property type="entry name" value="RNApol_bact_RpoZ"/>
    <property type="match status" value="1"/>
</dbReference>
<evidence type="ECO:0000256" key="11">
    <source>
        <dbReference type="HAMAP-Rule" id="MF_00366"/>
    </source>
</evidence>
<keyword evidence="6 11" id="KW-0548">Nucleotidyltransferase</keyword>
<dbReference type="RefSeq" id="WP_256970309.1">
    <property type="nucleotide sequence ID" value="NZ_FWFF01000014.1"/>
</dbReference>
<keyword evidence="13" id="KW-1185">Reference proteome</keyword>
<evidence type="ECO:0000256" key="6">
    <source>
        <dbReference type="ARBA" id="ARBA00022695"/>
    </source>
</evidence>
<proteinExistence type="inferred from homology"/>
<evidence type="ECO:0000256" key="4">
    <source>
        <dbReference type="ARBA" id="ARBA00022478"/>
    </source>
</evidence>
<evidence type="ECO:0000313" key="13">
    <source>
        <dbReference type="Proteomes" id="UP000196581"/>
    </source>
</evidence>
<dbReference type="InterPro" id="IPR006110">
    <property type="entry name" value="Pol_omega/Rpo6/RPB6"/>
</dbReference>
<comment type="function">
    <text evidence="11">Promotes RNA polymerase assembly. Latches the N- and C-terminal regions of the beta' subunit thereby facilitating its interaction with the beta and alpha subunits.</text>
</comment>
<dbReference type="SUPFAM" id="SSF63562">
    <property type="entry name" value="RPB6/omega subunit-like"/>
    <property type="match status" value="1"/>
</dbReference>
<dbReference type="PANTHER" id="PTHR34476:SF1">
    <property type="entry name" value="DNA-DIRECTED RNA POLYMERASE SUBUNIT OMEGA"/>
    <property type="match status" value="1"/>
</dbReference>
<dbReference type="Gene3D" id="3.90.940.10">
    <property type="match status" value="1"/>
</dbReference>
<dbReference type="SMART" id="SM01409">
    <property type="entry name" value="RNA_pol_Rpb6"/>
    <property type="match status" value="1"/>
</dbReference>
<keyword evidence="7 11" id="KW-0804">Transcription</keyword>
<evidence type="ECO:0000256" key="10">
    <source>
        <dbReference type="ARBA" id="ARBA00048552"/>
    </source>
</evidence>
<dbReference type="GO" id="GO:0006351">
    <property type="term" value="P:DNA-templated transcription"/>
    <property type="evidence" value="ECO:0007669"/>
    <property type="project" value="UniProtKB-UniRule"/>
</dbReference>
<reference evidence="13" key="1">
    <citation type="submission" date="2017-02" db="EMBL/GenBank/DDBJ databases">
        <authorList>
            <person name="Dridi B."/>
        </authorList>
    </citation>
    <scope>NUCLEOTIDE SEQUENCE [LARGE SCALE GENOMIC DNA]</scope>
    <source>
        <strain evidence="13">B Co 03.10</strain>
    </source>
</reference>
<dbReference type="GO" id="GO:0003899">
    <property type="term" value="F:DNA-directed RNA polymerase activity"/>
    <property type="evidence" value="ECO:0007669"/>
    <property type="project" value="UniProtKB-UniRule"/>
</dbReference>